<evidence type="ECO:0000256" key="3">
    <source>
        <dbReference type="ARBA" id="ARBA00022737"/>
    </source>
</evidence>
<dbReference type="RefSeq" id="WP_040106238.1">
    <property type="nucleotide sequence ID" value="NZ_JABEVU030000001.1"/>
</dbReference>
<dbReference type="GO" id="GO:0008870">
    <property type="term" value="F:galactoside O-acetyltransferase activity"/>
    <property type="evidence" value="ECO:0007669"/>
    <property type="project" value="TreeGrafter"/>
</dbReference>
<comment type="caution">
    <text evidence="7">The sequence shown here is derived from an EMBL/GenBank/DDBJ whole genome shotgun (WGS) entry which is preliminary data.</text>
</comment>
<dbReference type="SUPFAM" id="SSF51161">
    <property type="entry name" value="Trimeric LpxA-like enzymes"/>
    <property type="match status" value="1"/>
</dbReference>
<keyword evidence="4 5" id="KW-0012">Acyltransferase</keyword>
<dbReference type="PANTHER" id="PTHR43017:SF1">
    <property type="entry name" value="ACETYLTRANSFERASE YJL218W-RELATED"/>
    <property type="match status" value="1"/>
</dbReference>
<evidence type="ECO:0000313" key="10">
    <source>
        <dbReference type="Proteomes" id="UP000527860"/>
    </source>
</evidence>
<dbReference type="Gene3D" id="2.160.10.10">
    <property type="entry name" value="Hexapeptide repeat proteins"/>
    <property type="match status" value="1"/>
</dbReference>
<dbReference type="PROSITE" id="PS00101">
    <property type="entry name" value="HEXAPEP_TRANSFERASES"/>
    <property type="match status" value="1"/>
</dbReference>
<evidence type="ECO:0000313" key="8">
    <source>
        <dbReference type="EMBL" id="MDB0580874.1"/>
    </source>
</evidence>
<evidence type="ECO:0000259" key="6">
    <source>
        <dbReference type="SMART" id="SM01266"/>
    </source>
</evidence>
<dbReference type="GeneID" id="77845626"/>
<dbReference type="Pfam" id="PF14602">
    <property type="entry name" value="Hexapep_2"/>
    <property type="match status" value="1"/>
</dbReference>
<dbReference type="FunFam" id="2.160.10.10:FF:000008">
    <property type="entry name" value="Maltose O-acetyltransferase"/>
    <property type="match status" value="1"/>
</dbReference>
<keyword evidence="2 5" id="KW-0808">Transferase</keyword>
<dbReference type="Pfam" id="PF00132">
    <property type="entry name" value="Hexapep"/>
    <property type="match status" value="1"/>
</dbReference>
<dbReference type="OrthoDB" id="9782926at2"/>
<accession>A0A0C2E4T9</accession>
<dbReference type="InterPro" id="IPR001451">
    <property type="entry name" value="Hexapep"/>
</dbReference>
<evidence type="ECO:0000256" key="4">
    <source>
        <dbReference type="ARBA" id="ARBA00023315"/>
    </source>
</evidence>
<keyword evidence="3" id="KW-0677">Repeat</keyword>
<proteinExistence type="inferred from homology"/>
<dbReference type="EMBL" id="JXII01000007">
    <property type="protein sequence ID" value="KIH70332.1"/>
    <property type="molecule type" value="Genomic_DNA"/>
</dbReference>
<comment type="similarity">
    <text evidence="1 5">Belongs to the transferase hexapeptide repeat family.</text>
</comment>
<dbReference type="Proteomes" id="UP000031546">
    <property type="component" value="Unassembled WGS sequence"/>
</dbReference>
<dbReference type="AlphaFoldDB" id="A0A0C2E4T9"/>
<dbReference type="CDD" id="cd03357">
    <property type="entry name" value="LbH_MAT_GAT"/>
    <property type="match status" value="1"/>
</dbReference>
<reference evidence="8 10" key="4">
    <citation type="submission" date="2022-12" db="EMBL/GenBank/DDBJ databases">
        <title>Genome analysis and biological profiling of marine Salinicoccus roseus MOSEL-ME25.</title>
        <authorList>
            <person name="Mirza F.T."/>
            <person name="Xie Y."/>
            <person name="Shinwari Z.K."/>
        </authorList>
    </citation>
    <scope>NUCLEOTIDE SEQUENCE [LARGE SCALE GENOMIC DNA]</scope>
    <source>
        <strain evidence="8 10">MOSEL-ME25</strain>
    </source>
</reference>
<reference evidence="10" key="2">
    <citation type="submission" date="2020-04" db="EMBL/GenBank/DDBJ databases">
        <title>Genome analysis and biological profiling of marine Cellulosimicrobium funkei MOSEL-ME6.</title>
        <authorList>
            <person name="Tanveer F."/>
            <person name="Xie Y."/>
            <person name="Shinwari Z.K."/>
        </authorList>
    </citation>
    <scope>NUCLEOTIDE SEQUENCE [LARGE SCALE GENOMIC DNA]</scope>
    <source>
        <strain evidence="10">MOSEL-ME25</strain>
    </source>
</reference>
<dbReference type="InterPro" id="IPR011004">
    <property type="entry name" value="Trimer_LpxA-like_sf"/>
</dbReference>
<dbReference type="EC" id="2.3.1.-" evidence="5"/>
<dbReference type="Pfam" id="PF12464">
    <property type="entry name" value="Mac"/>
    <property type="match status" value="1"/>
</dbReference>
<protein>
    <recommendedName>
        <fullName evidence="5">Acetyltransferase</fullName>
        <ecNumber evidence="5">2.3.1.-</ecNumber>
    </recommendedName>
</protein>
<dbReference type="PANTHER" id="PTHR43017">
    <property type="entry name" value="GALACTOSIDE O-ACETYLTRANSFERASE"/>
    <property type="match status" value="1"/>
</dbReference>
<feature type="domain" description="Maltose/galactoside acetyltransferase" evidence="6">
    <location>
        <begin position="4"/>
        <end position="55"/>
    </location>
</feature>
<gene>
    <name evidence="8" type="ORF">F7P68_0010040</name>
    <name evidence="7" type="ORF">SN16_08665</name>
</gene>
<name>A0A0C2E4T9_9STAP</name>
<dbReference type="SMART" id="SM01266">
    <property type="entry name" value="Mac"/>
    <property type="match status" value="1"/>
</dbReference>
<dbReference type="EMBL" id="JABEVU030000001">
    <property type="protein sequence ID" value="MDB0580874.1"/>
    <property type="molecule type" value="Genomic_DNA"/>
</dbReference>
<organism evidence="7 9">
    <name type="scientific">Salinicoccus roseus</name>
    <dbReference type="NCBI Taxonomy" id="45670"/>
    <lineage>
        <taxon>Bacteria</taxon>
        <taxon>Bacillati</taxon>
        <taxon>Bacillota</taxon>
        <taxon>Bacilli</taxon>
        <taxon>Bacillales</taxon>
        <taxon>Staphylococcaceae</taxon>
        <taxon>Salinicoccus</taxon>
    </lineage>
</organism>
<dbReference type="InterPro" id="IPR039369">
    <property type="entry name" value="LacA-like"/>
</dbReference>
<keyword evidence="10" id="KW-1185">Reference proteome</keyword>
<sequence length="185" mass="20534">MTEKEKMLRGEYYDPQDATLVHLRENAQNLMNQYNHPHGEDKGRLLDMLFGYHAEGLSIRAPFYCDYGINIKVGRNFYANYNCVFLDVARITIGDDVFFGPNVSVITVNHPIDPIKRRQGLEYAEEIRIGDNVWIGADVTVNPGVTIGDNAVIGSGAVVVKDVPANVVAAGNPCKVIRTIEPGRE</sequence>
<dbReference type="InterPro" id="IPR024688">
    <property type="entry name" value="Mac_dom"/>
</dbReference>
<evidence type="ECO:0000256" key="5">
    <source>
        <dbReference type="RuleBase" id="RU367021"/>
    </source>
</evidence>
<dbReference type="InterPro" id="IPR018357">
    <property type="entry name" value="Hexapep_transf_CS"/>
</dbReference>
<dbReference type="STRING" id="45670.SN16_08665"/>
<reference evidence="8" key="3">
    <citation type="submission" date="2020-04" db="EMBL/GenBank/DDBJ databases">
        <authorList>
            <person name="Tanveer F."/>
            <person name="Xie Y."/>
            <person name="Shinwari Z.K."/>
        </authorList>
    </citation>
    <scope>NUCLEOTIDE SEQUENCE</scope>
    <source>
        <strain evidence="8">MOSEL-ME25</strain>
    </source>
</reference>
<evidence type="ECO:0000256" key="1">
    <source>
        <dbReference type="ARBA" id="ARBA00007274"/>
    </source>
</evidence>
<evidence type="ECO:0000313" key="9">
    <source>
        <dbReference type="Proteomes" id="UP000031546"/>
    </source>
</evidence>
<evidence type="ECO:0000256" key="2">
    <source>
        <dbReference type="ARBA" id="ARBA00022679"/>
    </source>
</evidence>
<dbReference type="Proteomes" id="UP000527860">
    <property type="component" value="Unassembled WGS sequence"/>
</dbReference>
<evidence type="ECO:0000313" key="7">
    <source>
        <dbReference type="EMBL" id="KIH70332.1"/>
    </source>
</evidence>
<reference evidence="7 9" key="1">
    <citation type="submission" date="2015-01" db="EMBL/GenBank/DDBJ databases">
        <title>Genome sequences of high lactate-tolerant strain Salinicoccus roseus W12 with industrial interest.</title>
        <authorList>
            <person name="Wang H."/>
            <person name="Yu B."/>
        </authorList>
    </citation>
    <scope>NUCLEOTIDE SEQUENCE [LARGE SCALE GENOMIC DNA]</scope>
    <source>
        <strain evidence="7 9">W12</strain>
    </source>
</reference>